<dbReference type="Proteomes" id="UP000582837">
    <property type="component" value="Unassembled WGS sequence"/>
</dbReference>
<protein>
    <recommendedName>
        <fullName evidence="3">Ubiquitin-like domain-containing protein</fullName>
    </recommendedName>
</protein>
<name>A0A841H1R0_9BACT</name>
<dbReference type="AlphaFoldDB" id="A0A841H1R0"/>
<accession>A0A841H1R0</accession>
<keyword evidence="2" id="KW-1185">Reference proteome</keyword>
<comment type="caution">
    <text evidence="1">The sequence shown here is derived from an EMBL/GenBank/DDBJ whole genome shotgun (WGS) entry which is preliminary data.</text>
</comment>
<evidence type="ECO:0000313" key="2">
    <source>
        <dbReference type="Proteomes" id="UP000582837"/>
    </source>
</evidence>
<sequence length="100" mass="10665">MAGKGDEHGVVRVRVESTEGNLEHPFRVSQTVGELKRFVYDRLVQDKGNVPLSATYIQLGGKSVADSELIGGLATGGKNRGNEVDVVVSLGWPMSGGARR</sequence>
<dbReference type="EMBL" id="JACHIA010000011">
    <property type="protein sequence ID" value="MBB6071922.1"/>
    <property type="molecule type" value="Genomic_DNA"/>
</dbReference>
<dbReference type="RefSeq" id="WP_170035369.1">
    <property type="nucleotide sequence ID" value="NZ_JABDTL010000001.1"/>
</dbReference>
<evidence type="ECO:0000313" key="1">
    <source>
        <dbReference type="EMBL" id="MBB6071922.1"/>
    </source>
</evidence>
<gene>
    <name evidence="1" type="ORF">HNQ61_003582</name>
</gene>
<organism evidence="1 2">
    <name type="scientific">Longimicrobium terrae</name>
    <dbReference type="NCBI Taxonomy" id="1639882"/>
    <lineage>
        <taxon>Bacteria</taxon>
        <taxon>Pseudomonadati</taxon>
        <taxon>Gemmatimonadota</taxon>
        <taxon>Longimicrobiia</taxon>
        <taxon>Longimicrobiales</taxon>
        <taxon>Longimicrobiaceae</taxon>
        <taxon>Longimicrobium</taxon>
    </lineage>
</organism>
<proteinExistence type="predicted"/>
<evidence type="ECO:0008006" key="3">
    <source>
        <dbReference type="Google" id="ProtNLM"/>
    </source>
</evidence>
<reference evidence="1 2" key="1">
    <citation type="submission" date="2020-08" db="EMBL/GenBank/DDBJ databases">
        <title>Genomic Encyclopedia of Type Strains, Phase IV (KMG-IV): sequencing the most valuable type-strain genomes for metagenomic binning, comparative biology and taxonomic classification.</title>
        <authorList>
            <person name="Goeker M."/>
        </authorList>
    </citation>
    <scope>NUCLEOTIDE SEQUENCE [LARGE SCALE GENOMIC DNA]</scope>
    <source>
        <strain evidence="1 2">DSM 29007</strain>
    </source>
</reference>